<dbReference type="AlphaFoldDB" id="X1I0G0"/>
<dbReference type="EMBL" id="BARU01032991">
    <property type="protein sequence ID" value="GAH62810.1"/>
    <property type="molecule type" value="Genomic_DNA"/>
</dbReference>
<evidence type="ECO:0000313" key="1">
    <source>
        <dbReference type="EMBL" id="GAH62810.1"/>
    </source>
</evidence>
<gene>
    <name evidence="1" type="ORF">S03H2_51951</name>
</gene>
<name>X1I0G0_9ZZZZ</name>
<protein>
    <submittedName>
        <fullName evidence="1">Uncharacterized protein</fullName>
    </submittedName>
</protein>
<feature type="non-terminal residue" evidence="1">
    <location>
        <position position="1"/>
    </location>
</feature>
<proteinExistence type="predicted"/>
<sequence>CLTNGKPDIDKIKPFSYITDPDSQYQALGEVIGKAYSIGKELKGEKR</sequence>
<organism evidence="1">
    <name type="scientific">marine sediment metagenome</name>
    <dbReference type="NCBI Taxonomy" id="412755"/>
    <lineage>
        <taxon>unclassified sequences</taxon>
        <taxon>metagenomes</taxon>
        <taxon>ecological metagenomes</taxon>
    </lineage>
</organism>
<accession>X1I0G0</accession>
<reference evidence="1" key="1">
    <citation type="journal article" date="2014" name="Front. Microbiol.">
        <title>High frequency of phylogenetically diverse reductive dehalogenase-homologous genes in deep subseafloor sedimentary metagenomes.</title>
        <authorList>
            <person name="Kawai M."/>
            <person name="Futagami T."/>
            <person name="Toyoda A."/>
            <person name="Takaki Y."/>
            <person name="Nishi S."/>
            <person name="Hori S."/>
            <person name="Arai W."/>
            <person name="Tsubouchi T."/>
            <person name="Morono Y."/>
            <person name="Uchiyama I."/>
            <person name="Ito T."/>
            <person name="Fujiyama A."/>
            <person name="Inagaki F."/>
            <person name="Takami H."/>
        </authorList>
    </citation>
    <scope>NUCLEOTIDE SEQUENCE</scope>
    <source>
        <strain evidence="1">Expedition CK06-06</strain>
    </source>
</reference>
<comment type="caution">
    <text evidence="1">The sequence shown here is derived from an EMBL/GenBank/DDBJ whole genome shotgun (WGS) entry which is preliminary data.</text>
</comment>